<evidence type="ECO:0000313" key="6">
    <source>
        <dbReference type="Proteomes" id="UP001470230"/>
    </source>
</evidence>
<reference evidence="5 6" key="1">
    <citation type="submission" date="2024-04" db="EMBL/GenBank/DDBJ databases">
        <title>Tritrichomonas musculus Genome.</title>
        <authorList>
            <person name="Alves-Ferreira E."/>
            <person name="Grigg M."/>
            <person name="Lorenzi H."/>
            <person name="Galac M."/>
        </authorList>
    </citation>
    <scope>NUCLEOTIDE SEQUENCE [LARGE SCALE GENOMIC DNA]</scope>
    <source>
        <strain evidence="5 6">EAF2021</strain>
    </source>
</reference>
<comment type="caution">
    <text evidence="5">The sequence shown here is derived from an EMBL/GenBank/DDBJ whole genome shotgun (WGS) entry which is preliminary data.</text>
</comment>
<name>A0ABR2H8L1_9EUKA</name>
<organism evidence="5 6">
    <name type="scientific">Tritrichomonas musculus</name>
    <dbReference type="NCBI Taxonomy" id="1915356"/>
    <lineage>
        <taxon>Eukaryota</taxon>
        <taxon>Metamonada</taxon>
        <taxon>Parabasalia</taxon>
        <taxon>Tritrichomonadida</taxon>
        <taxon>Tritrichomonadidae</taxon>
        <taxon>Tritrichomonas</taxon>
    </lineage>
</organism>
<dbReference type="InterPro" id="IPR029044">
    <property type="entry name" value="Nucleotide-diphossugar_trans"/>
</dbReference>
<dbReference type="PANTHER" id="PTHR22916:SF51">
    <property type="entry name" value="GLYCOSYLTRANSFERASE EPSH-RELATED"/>
    <property type="match status" value="1"/>
</dbReference>
<sequence>MMYLNRSLNSAQNQTFRDLEIICVDDCSSDQSTDLIIERMKSDFRIKLVQNFYNQGTCLSRMNGVFSSTGDYIISLDPDDSLYLNATELIYDAVVHLNADILEYRIERRHPKRNILKNWYPCSQNYTNNEEILTKLQKFKYRIVGWSTVKKIIKRAVYQKAMTFLLPYVRGKKILNAEDLLHCGTIFLYMKSFFCTQILAYIYYMKNKGSATSGESQSQIQSQVQSLYIEAVIRYFYKERENLSICSLNNLLKNKTVLNLYNNITNIDKTPKKNCDINASCFLISNFNQSGYCMITRKSFHSPS</sequence>
<keyword evidence="3" id="KW-0808">Transferase</keyword>
<dbReference type="Pfam" id="PF00535">
    <property type="entry name" value="Glycos_transf_2"/>
    <property type="match status" value="1"/>
</dbReference>
<evidence type="ECO:0000313" key="5">
    <source>
        <dbReference type="EMBL" id="KAK8842550.1"/>
    </source>
</evidence>
<dbReference type="PANTHER" id="PTHR22916">
    <property type="entry name" value="GLYCOSYLTRANSFERASE"/>
    <property type="match status" value="1"/>
</dbReference>
<comment type="function">
    <text evidence="1">Dolichyl-phosphate beta-glucosyltransferase involved in the glycosylation of glycoproteins through the synthesis of dolichyl beta-D-glucosyl phosphate which serves as a sugar donor for transfer of three glucose residues to the Man-9-GlcNAc-2-PP-dolichol precursor to N-glycans.</text>
</comment>
<dbReference type="Proteomes" id="UP001470230">
    <property type="component" value="Unassembled WGS sequence"/>
</dbReference>
<dbReference type="SUPFAM" id="SSF53448">
    <property type="entry name" value="Nucleotide-diphospho-sugar transferases"/>
    <property type="match status" value="1"/>
</dbReference>
<accession>A0ABR2H8L1</accession>
<dbReference type="EMBL" id="JAPFFF010000037">
    <property type="protein sequence ID" value="KAK8842550.1"/>
    <property type="molecule type" value="Genomic_DNA"/>
</dbReference>
<keyword evidence="6" id="KW-1185">Reference proteome</keyword>
<dbReference type="Gene3D" id="3.90.550.10">
    <property type="entry name" value="Spore Coat Polysaccharide Biosynthesis Protein SpsA, Chain A"/>
    <property type="match status" value="1"/>
</dbReference>
<evidence type="ECO:0000256" key="2">
    <source>
        <dbReference type="ARBA" id="ARBA00022676"/>
    </source>
</evidence>
<dbReference type="InterPro" id="IPR001173">
    <property type="entry name" value="Glyco_trans_2-like"/>
</dbReference>
<evidence type="ECO:0000256" key="1">
    <source>
        <dbReference type="ARBA" id="ARBA00003301"/>
    </source>
</evidence>
<dbReference type="CDD" id="cd00761">
    <property type="entry name" value="Glyco_tranf_GTA_type"/>
    <property type="match status" value="1"/>
</dbReference>
<gene>
    <name evidence="5" type="ORF">M9Y10_025407</name>
</gene>
<keyword evidence="2" id="KW-0328">Glycosyltransferase</keyword>
<evidence type="ECO:0000256" key="3">
    <source>
        <dbReference type="ARBA" id="ARBA00022679"/>
    </source>
</evidence>
<evidence type="ECO:0000259" key="4">
    <source>
        <dbReference type="Pfam" id="PF00535"/>
    </source>
</evidence>
<protein>
    <recommendedName>
        <fullName evidence="4">Glycosyltransferase 2-like domain-containing protein</fullName>
    </recommendedName>
</protein>
<proteinExistence type="predicted"/>
<feature type="domain" description="Glycosyltransferase 2-like" evidence="4">
    <location>
        <begin position="3"/>
        <end position="102"/>
    </location>
</feature>